<dbReference type="GO" id="GO:0004114">
    <property type="term" value="F:3',5'-cyclic-nucleotide phosphodiesterase activity"/>
    <property type="evidence" value="ECO:0007669"/>
    <property type="project" value="InterPro"/>
</dbReference>
<gene>
    <name evidence="2" type="ORF">IV203_026481</name>
</gene>
<dbReference type="EMBL" id="JAGRRH010000010">
    <property type="protein sequence ID" value="KAG7363121.1"/>
    <property type="molecule type" value="Genomic_DNA"/>
</dbReference>
<dbReference type="AlphaFoldDB" id="A0A9K3LMC9"/>
<organism evidence="2 3">
    <name type="scientific">Nitzschia inconspicua</name>
    <dbReference type="NCBI Taxonomy" id="303405"/>
    <lineage>
        <taxon>Eukaryota</taxon>
        <taxon>Sar</taxon>
        <taxon>Stramenopiles</taxon>
        <taxon>Ochrophyta</taxon>
        <taxon>Bacillariophyta</taxon>
        <taxon>Bacillariophyceae</taxon>
        <taxon>Bacillariophycidae</taxon>
        <taxon>Bacillariales</taxon>
        <taxon>Bacillariaceae</taxon>
        <taxon>Nitzschia</taxon>
    </lineage>
</organism>
<name>A0A9K3LMC9_9STRA</name>
<dbReference type="InterPro" id="IPR002073">
    <property type="entry name" value="PDEase_catalytic_dom"/>
</dbReference>
<keyword evidence="3" id="KW-1185">Reference proteome</keyword>
<protein>
    <submittedName>
        <fullName evidence="2">3'5'-cyclic nucleotide phosphodiesterase</fullName>
    </submittedName>
</protein>
<dbReference type="Pfam" id="PF00233">
    <property type="entry name" value="PDEase_I"/>
    <property type="match status" value="1"/>
</dbReference>
<proteinExistence type="predicted"/>
<sequence length="151" mass="17654">MGDMRKERWEKVFGNNGSKFQLGNDERIQNTRATIVLEHIIQASDVSHTMQHWHVYLKWNKKLFEEMNMAFAQGRMLSDPSAFWYQGELNFFDNDVIPLAKKIGECGVFGVSSDEYLEYAMSNRKEWEMKGKEIMEDMLVSLRKDSTTDVA</sequence>
<comment type="caution">
    <text evidence="2">The sequence shown here is derived from an EMBL/GenBank/DDBJ whole genome shotgun (WGS) entry which is preliminary data.</text>
</comment>
<reference evidence="2" key="1">
    <citation type="journal article" date="2021" name="Sci. Rep.">
        <title>Diploid genomic architecture of Nitzschia inconspicua, an elite biomass production diatom.</title>
        <authorList>
            <person name="Oliver A."/>
            <person name="Podell S."/>
            <person name="Pinowska A."/>
            <person name="Traller J.C."/>
            <person name="Smith S.R."/>
            <person name="McClure R."/>
            <person name="Beliaev A."/>
            <person name="Bohutskyi P."/>
            <person name="Hill E.A."/>
            <person name="Rabines A."/>
            <person name="Zheng H."/>
            <person name="Allen L.Z."/>
            <person name="Kuo A."/>
            <person name="Grigoriev I.V."/>
            <person name="Allen A.E."/>
            <person name="Hazlebeck D."/>
            <person name="Allen E.E."/>
        </authorList>
    </citation>
    <scope>NUCLEOTIDE SEQUENCE</scope>
    <source>
        <strain evidence="2">Hildebrandi</strain>
    </source>
</reference>
<accession>A0A9K3LMC9</accession>
<evidence type="ECO:0000259" key="1">
    <source>
        <dbReference type="Pfam" id="PF00233"/>
    </source>
</evidence>
<evidence type="ECO:0000313" key="2">
    <source>
        <dbReference type="EMBL" id="KAG7363121.1"/>
    </source>
</evidence>
<evidence type="ECO:0000313" key="3">
    <source>
        <dbReference type="Proteomes" id="UP000693970"/>
    </source>
</evidence>
<dbReference type="GO" id="GO:0007165">
    <property type="term" value="P:signal transduction"/>
    <property type="evidence" value="ECO:0007669"/>
    <property type="project" value="InterPro"/>
</dbReference>
<feature type="domain" description="PDEase" evidence="1">
    <location>
        <begin position="25"/>
        <end position="72"/>
    </location>
</feature>
<dbReference type="Proteomes" id="UP000693970">
    <property type="component" value="Unassembled WGS sequence"/>
</dbReference>
<reference evidence="2" key="2">
    <citation type="submission" date="2021-04" db="EMBL/GenBank/DDBJ databases">
        <authorList>
            <person name="Podell S."/>
        </authorList>
    </citation>
    <scope>NUCLEOTIDE SEQUENCE</scope>
    <source>
        <strain evidence="2">Hildebrandi</strain>
    </source>
</reference>